<dbReference type="EMBL" id="JBHSKF010000001">
    <property type="protein sequence ID" value="MFC5285731.1"/>
    <property type="molecule type" value="Genomic_DNA"/>
</dbReference>
<evidence type="ECO:0000256" key="1">
    <source>
        <dbReference type="ARBA" id="ARBA00023125"/>
    </source>
</evidence>
<dbReference type="PROSITE" id="PS50977">
    <property type="entry name" value="HTH_TETR_2"/>
    <property type="match status" value="1"/>
</dbReference>
<evidence type="ECO:0000313" key="5">
    <source>
        <dbReference type="Proteomes" id="UP001596157"/>
    </source>
</evidence>
<dbReference type="PANTHER" id="PTHR30055">
    <property type="entry name" value="HTH-TYPE TRANSCRIPTIONAL REGULATOR RUTR"/>
    <property type="match status" value="1"/>
</dbReference>
<organism evidence="4 5">
    <name type="scientific">Actinokineospora guangxiensis</name>
    <dbReference type="NCBI Taxonomy" id="1490288"/>
    <lineage>
        <taxon>Bacteria</taxon>
        <taxon>Bacillati</taxon>
        <taxon>Actinomycetota</taxon>
        <taxon>Actinomycetes</taxon>
        <taxon>Pseudonocardiales</taxon>
        <taxon>Pseudonocardiaceae</taxon>
        <taxon>Actinokineospora</taxon>
    </lineage>
</organism>
<dbReference type="InterPro" id="IPR001647">
    <property type="entry name" value="HTH_TetR"/>
</dbReference>
<dbReference type="PRINTS" id="PR00455">
    <property type="entry name" value="HTHTETR"/>
</dbReference>
<accession>A0ABW0EGG4</accession>
<dbReference type="InterPro" id="IPR009057">
    <property type="entry name" value="Homeodomain-like_sf"/>
</dbReference>
<evidence type="ECO:0000256" key="2">
    <source>
        <dbReference type="PROSITE-ProRule" id="PRU00335"/>
    </source>
</evidence>
<feature type="DNA-binding region" description="H-T-H motif" evidence="2">
    <location>
        <begin position="33"/>
        <end position="52"/>
    </location>
</feature>
<dbReference type="Gene3D" id="1.10.357.10">
    <property type="entry name" value="Tetracycline Repressor, domain 2"/>
    <property type="match status" value="1"/>
</dbReference>
<dbReference type="Proteomes" id="UP001596157">
    <property type="component" value="Unassembled WGS sequence"/>
</dbReference>
<dbReference type="RefSeq" id="WP_378242944.1">
    <property type="nucleotide sequence ID" value="NZ_JBHSKF010000001.1"/>
</dbReference>
<keyword evidence="1 2" id="KW-0238">DNA-binding</keyword>
<evidence type="ECO:0000259" key="3">
    <source>
        <dbReference type="PROSITE" id="PS50977"/>
    </source>
</evidence>
<sequence>MTTRERADAARNRRRILTAARLLVERHGADAVTMDDVATTAGVGKGTLFRRFGDKAGLARALLAESERTLYVRVTTGEAPLGPGAPATERLVAFFDAYLAFLTANLDLMRIAETAKPGARFRAEPYRYWHHHVARLLVEARVPADPRALSHALMAAVAADLHRAVGRESAPGAMRNAILHLVGKSTSGGMIPAPRLQALRA</sequence>
<dbReference type="InterPro" id="IPR050109">
    <property type="entry name" value="HTH-type_TetR-like_transc_reg"/>
</dbReference>
<evidence type="ECO:0000313" key="4">
    <source>
        <dbReference type="EMBL" id="MFC5285731.1"/>
    </source>
</evidence>
<proteinExistence type="predicted"/>
<protein>
    <submittedName>
        <fullName evidence="4">TetR/AcrR family transcriptional regulator</fullName>
    </submittedName>
</protein>
<comment type="caution">
    <text evidence="4">The sequence shown here is derived from an EMBL/GenBank/DDBJ whole genome shotgun (WGS) entry which is preliminary data.</text>
</comment>
<keyword evidence="5" id="KW-1185">Reference proteome</keyword>
<feature type="domain" description="HTH tetR-type" evidence="3">
    <location>
        <begin position="10"/>
        <end position="70"/>
    </location>
</feature>
<dbReference type="PANTHER" id="PTHR30055:SF209">
    <property type="entry name" value="POSSIBLE TRANSCRIPTIONAL REGULATORY PROTEIN (PROBABLY TETR-FAMILY)"/>
    <property type="match status" value="1"/>
</dbReference>
<dbReference type="SUPFAM" id="SSF46689">
    <property type="entry name" value="Homeodomain-like"/>
    <property type="match status" value="1"/>
</dbReference>
<name>A0ABW0EGG4_9PSEU</name>
<reference evidence="5" key="1">
    <citation type="journal article" date="2019" name="Int. J. Syst. Evol. Microbiol.">
        <title>The Global Catalogue of Microorganisms (GCM) 10K type strain sequencing project: providing services to taxonomists for standard genome sequencing and annotation.</title>
        <authorList>
            <consortium name="The Broad Institute Genomics Platform"/>
            <consortium name="The Broad Institute Genome Sequencing Center for Infectious Disease"/>
            <person name="Wu L."/>
            <person name="Ma J."/>
        </authorList>
    </citation>
    <scope>NUCLEOTIDE SEQUENCE [LARGE SCALE GENOMIC DNA]</scope>
    <source>
        <strain evidence="5">CCUG 59778</strain>
    </source>
</reference>
<dbReference type="Pfam" id="PF00440">
    <property type="entry name" value="TetR_N"/>
    <property type="match status" value="1"/>
</dbReference>
<gene>
    <name evidence="4" type="ORF">ACFPM7_01590</name>
</gene>